<dbReference type="AlphaFoldDB" id="A0AA38I6Z0"/>
<keyword evidence="1" id="KW-0677">Repeat</keyword>
<organism evidence="4 5">
    <name type="scientific">Zophobas morio</name>
    <dbReference type="NCBI Taxonomy" id="2755281"/>
    <lineage>
        <taxon>Eukaryota</taxon>
        <taxon>Metazoa</taxon>
        <taxon>Ecdysozoa</taxon>
        <taxon>Arthropoda</taxon>
        <taxon>Hexapoda</taxon>
        <taxon>Insecta</taxon>
        <taxon>Pterygota</taxon>
        <taxon>Neoptera</taxon>
        <taxon>Endopterygota</taxon>
        <taxon>Coleoptera</taxon>
        <taxon>Polyphaga</taxon>
        <taxon>Cucujiformia</taxon>
        <taxon>Tenebrionidae</taxon>
        <taxon>Zophobas</taxon>
    </lineage>
</organism>
<name>A0AA38I6Z0_9CUCU</name>
<evidence type="ECO:0000313" key="4">
    <source>
        <dbReference type="EMBL" id="KAJ3649406.1"/>
    </source>
</evidence>
<reference evidence="4" key="1">
    <citation type="journal article" date="2023" name="G3 (Bethesda)">
        <title>Whole genome assemblies of Zophobas morio and Tenebrio molitor.</title>
        <authorList>
            <person name="Kaur S."/>
            <person name="Stinson S.A."/>
            <person name="diCenzo G.C."/>
        </authorList>
    </citation>
    <scope>NUCLEOTIDE SEQUENCE</scope>
    <source>
        <strain evidence="4">QUZm001</strain>
    </source>
</reference>
<dbReference type="PROSITE" id="PS50297">
    <property type="entry name" value="ANK_REP_REGION"/>
    <property type="match status" value="1"/>
</dbReference>
<accession>A0AA38I6Z0</accession>
<dbReference type="Proteomes" id="UP001168821">
    <property type="component" value="Unassembled WGS sequence"/>
</dbReference>
<evidence type="ECO:0008006" key="6">
    <source>
        <dbReference type="Google" id="ProtNLM"/>
    </source>
</evidence>
<dbReference type="InterPro" id="IPR002110">
    <property type="entry name" value="Ankyrin_rpt"/>
</dbReference>
<feature type="repeat" description="ANK" evidence="3">
    <location>
        <begin position="176"/>
        <end position="204"/>
    </location>
</feature>
<keyword evidence="2 3" id="KW-0040">ANK repeat</keyword>
<evidence type="ECO:0000256" key="2">
    <source>
        <dbReference type="ARBA" id="ARBA00023043"/>
    </source>
</evidence>
<evidence type="ECO:0000256" key="3">
    <source>
        <dbReference type="PROSITE-ProRule" id="PRU00023"/>
    </source>
</evidence>
<evidence type="ECO:0000313" key="5">
    <source>
        <dbReference type="Proteomes" id="UP001168821"/>
    </source>
</evidence>
<feature type="repeat" description="ANK" evidence="3">
    <location>
        <begin position="138"/>
        <end position="172"/>
    </location>
</feature>
<dbReference type="SMART" id="SM00248">
    <property type="entry name" value="ANK"/>
    <property type="match status" value="8"/>
</dbReference>
<dbReference type="PROSITE" id="PS50088">
    <property type="entry name" value="ANK_REPEAT"/>
    <property type="match status" value="2"/>
</dbReference>
<dbReference type="Gene3D" id="1.25.40.20">
    <property type="entry name" value="Ankyrin repeat-containing domain"/>
    <property type="match status" value="1"/>
</dbReference>
<gene>
    <name evidence="4" type="ORF">Zmor_021152</name>
</gene>
<proteinExistence type="predicted"/>
<dbReference type="PANTHER" id="PTHR24198:SF165">
    <property type="entry name" value="ANKYRIN REPEAT-CONTAINING PROTEIN-RELATED"/>
    <property type="match status" value="1"/>
</dbReference>
<dbReference type="Pfam" id="PF12796">
    <property type="entry name" value="Ank_2"/>
    <property type="match status" value="2"/>
</dbReference>
<evidence type="ECO:0000256" key="1">
    <source>
        <dbReference type="ARBA" id="ARBA00022737"/>
    </source>
</evidence>
<keyword evidence="5" id="KW-1185">Reference proteome</keyword>
<protein>
    <recommendedName>
        <fullName evidence="6">Ankyrin repeat protein</fullName>
    </recommendedName>
</protein>
<dbReference type="PANTHER" id="PTHR24198">
    <property type="entry name" value="ANKYRIN REPEAT AND PROTEIN KINASE DOMAIN-CONTAINING PROTEIN"/>
    <property type="match status" value="1"/>
</dbReference>
<comment type="caution">
    <text evidence="4">The sequence shown here is derived from an EMBL/GenBank/DDBJ whole genome shotgun (WGS) entry which is preliminary data.</text>
</comment>
<dbReference type="InterPro" id="IPR036770">
    <property type="entry name" value="Ankyrin_rpt-contain_sf"/>
</dbReference>
<dbReference type="SUPFAM" id="SSF48403">
    <property type="entry name" value="Ankyrin repeat"/>
    <property type="match status" value="1"/>
</dbReference>
<sequence>MEKKDVKKISECLQEKASLDVCLERAINENNMEMATTLIDMGADPNCSFASCVQKGKLQATKLLIEKGANTCQRDKSKIPVLSLAISTGNLKIIKLLLKNGAQFTIHSGLMRAIDKHNLEVVRLLIKRGATVNFLGENGMTPLFLCLTKAEPNFEIMNELIGNGADLNMVTPQGLPLLAAIESGNLEVVKQLIQKGADVNKCDKNKNYPIISAAKKSYKFVELLCKSGAEVNATNSDGENALFECVRRHNFAMVEYLVEREVDLNQKSKRFNNTVLEIALREFNFRTFDFLLKAGANPDLASRAIEEMIRDEPDFDIYMKRQKNKK</sequence>
<dbReference type="EMBL" id="JALNTZ010000006">
    <property type="protein sequence ID" value="KAJ3649406.1"/>
    <property type="molecule type" value="Genomic_DNA"/>
</dbReference>